<dbReference type="PANTHER" id="PTHR33164:SF43">
    <property type="entry name" value="HTH-TYPE TRANSCRIPTIONAL REPRESSOR YETL"/>
    <property type="match status" value="1"/>
</dbReference>
<dbReference type="EMBL" id="WKJM01000005">
    <property type="protein sequence ID" value="MRX07732.1"/>
    <property type="molecule type" value="Genomic_DNA"/>
</dbReference>
<dbReference type="PROSITE" id="PS50995">
    <property type="entry name" value="HTH_MARR_2"/>
    <property type="match status" value="1"/>
</dbReference>
<dbReference type="RefSeq" id="WP_154362267.1">
    <property type="nucleotide sequence ID" value="NZ_WKJM01000005.1"/>
</dbReference>
<dbReference type="SUPFAM" id="SSF46785">
    <property type="entry name" value="Winged helix' DNA-binding domain"/>
    <property type="match status" value="1"/>
</dbReference>
<dbReference type="Proteomes" id="UP000481037">
    <property type="component" value="Unassembled WGS sequence"/>
</dbReference>
<dbReference type="GO" id="GO:0006950">
    <property type="term" value="P:response to stress"/>
    <property type="evidence" value="ECO:0007669"/>
    <property type="project" value="TreeGrafter"/>
</dbReference>
<dbReference type="Gene3D" id="1.10.10.10">
    <property type="entry name" value="Winged helix-like DNA-binding domain superfamily/Winged helix DNA-binding domain"/>
    <property type="match status" value="1"/>
</dbReference>
<dbReference type="InterPro" id="IPR036388">
    <property type="entry name" value="WH-like_DNA-bd_sf"/>
</dbReference>
<keyword evidence="1" id="KW-0805">Transcription regulation</keyword>
<reference evidence="5 6" key="1">
    <citation type="submission" date="2019-11" db="EMBL/GenBank/DDBJ databases">
        <title>Novel species isolated from a subtropical stream in China.</title>
        <authorList>
            <person name="Lu H."/>
        </authorList>
    </citation>
    <scope>NUCLEOTIDE SEQUENCE [LARGE SCALE GENOMIC DNA]</scope>
    <source>
        <strain evidence="5 6">FT25W</strain>
    </source>
</reference>
<dbReference type="InterPro" id="IPR023187">
    <property type="entry name" value="Tscrpt_reg_MarR-type_CS"/>
</dbReference>
<feature type="domain" description="HTH marR-type" evidence="4">
    <location>
        <begin position="14"/>
        <end position="146"/>
    </location>
</feature>
<dbReference type="InterPro" id="IPR000835">
    <property type="entry name" value="HTH_MarR-typ"/>
</dbReference>
<dbReference type="InterPro" id="IPR039422">
    <property type="entry name" value="MarR/SlyA-like"/>
</dbReference>
<dbReference type="AlphaFoldDB" id="A0A6L5QEL3"/>
<dbReference type="SMART" id="SM00347">
    <property type="entry name" value="HTH_MARR"/>
    <property type="match status" value="1"/>
</dbReference>
<evidence type="ECO:0000259" key="4">
    <source>
        <dbReference type="PROSITE" id="PS50995"/>
    </source>
</evidence>
<dbReference type="Pfam" id="PF12802">
    <property type="entry name" value="MarR_2"/>
    <property type="match status" value="1"/>
</dbReference>
<name>A0A6L5QEL3_9BURK</name>
<sequence>MQANQPPSPEAAPATRVLRQFRVVFNAVKTHFRNVEKTAGIGGSQLWALSVIQQQPGIGVNGLARALDIHQTTASNLVKALVAQGLIEQSKDGADRRAVAMTLSPAGEASLRKAPMPFAGVLPDALASMDAATLARMEQDLNTLILALAAGNAGADTPLSDL</sequence>
<gene>
    <name evidence="5" type="ORF">GJ697_07805</name>
</gene>
<keyword evidence="2" id="KW-0238">DNA-binding</keyword>
<proteinExistence type="predicted"/>
<keyword evidence="3" id="KW-0804">Transcription</keyword>
<protein>
    <submittedName>
        <fullName evidence="5">MarR family transcriptional regulator</fullName>
    </submittedName>
</protein>
<evidence type="ECO:0000313" key="5">
    <source>
        <dbReference type="EMBL" id="MRX07732.1"/>
    </source>
</evidence>
<dbReference type="GO" id="GO:0003700">
    <property type="term" value="F:DNA-binding transcription factor activity"/>
    <property type="evidence" value="ECO:0007669"/>
    <property type="project" value="InterPro"/>
</dbReference>
<evidence type="ECO:0000256" key="1">
    <source>
        <dbReference type="ARBA" id="ARBA00023015"/>
    </source>
</evidence>
<evidence type="ECO:0000256" key="2">
    <source>
        <dbReference type="ARBA" id="ARBA00023125"/>
    </source>
</evidence>
<accession>A0A6L5QEL3</accession>
<evidence type="ECO:0000313" key="6">
    <source>
        <dbReference type="Proteomes" id="UP000481037"/>
    </source>
</evidence>
<dbReference type="PANTHER" id="PTHR33164">
    <property type="entry name" value="TRANSCRIPTIONAL REGULATOR, MARR FAMILY"/>
    <property type="match status" value="1"/>
</dbReference>
<evidence type="ECO:0000256" key="3">
    <source>
        <dbReference type="ARBA" id="ARBA00023163"/>
    </source>
</evidence>
<keyword evidence="6" id="KW-1185">Reference proteome</keyword>
<organism evidence="5 6">
    <name type="scientific">Duganella alba</name>
    <dbReference type="NCBI Taxonomy" id="2666081"/>
    <lineage>
        <taxon>Bacteria</taxon>
        <taxon>Pseudomonadati</taxon>
        <taxon>Pseudomonadota</taxon>
        <taxon>Betaproteobacteria</taxon>
        <taxon>Burkholderiales</taxon>
        <taxon>Oxalobacteraceae</taxon>
        <taxon>Telluria group</taxon>
        <taxon>Duganella</taxon>
    </lineage>
</organism>
<dbReference type="InterPro" id="IPR036390">
    <property type="entry name" value="WH_DNA-bd_sf"/>
</dbReference>
<dbReference type="PROSITE" id="PS01117">
    <property type="entry name" value="HTH_MARR_1"/>
    <property type="match status" value="1"/>
</dbReference>
<dbReference type="GO" id="GO:0003677">
    <property type="term" value="F:DNA binding"/>
    <property type="evidence" value="ECO:0007669"/>
    <property type="project" value="UniProtKB-KW"/>
</dbReference>
<comment type="caution">
    <text evidence="5">The sequence shown here is derived from an EMBL/GenBank/DDBJ whole genome shotgun (WGS) entry which is preliminary data.</text>
</comment>